<dbReference type="AlphaFoldDB" id="G9XGV2"/>
<protein>
    <recommendedName>
        <fullName evidence="3">DUF3788 domain-containing protein</fullName>
    </recommendedName>
</protein>
<name>G9XGV2_DESHA</name>
<sequence>MNWSEVFSADQQPSYDDIKAFIGQGELLWSELLSYIDAAYQVQPKLSFSKCSAQPGWNVKYQKSGKSLGTLYPMEGFFIALVVIGAKEEETVEMALGTFTAYVQNLYRKTPSSCGGRWLMIEVRDQSVLDDVKSLMAIRVRPKQQVGTG</sequence>
<accession>G9XGV2</accession>
<proteinExistence type="predicted"/>
<dbReference type="InterPro" id="IPR024265">
    <property type="entry name" value="DUF3788"/>
</dbReference>
<evidence type="ECO:0000313" key="1">
    <source>
        <dbReference type="EMBL" id="EHL09137.1"/>
    </source>
</evidence>
<comment type="caution">
    <text evidence="1">The sequence shown here is derived from an EMBL/GenBank/DDBJ whole genome shotgun (WGS) entry which is preliminary data.</text>
</comment>
<evidence type="ECO:0000313" key="2">
    <source>
        <dbReference type="Proteomes" id="UP000004416"/>
    </source>
</evidence>
<dbReference type="Proteomes" id="UP000004416">
    <property type="component" value="Unassembled WGS sequence"/>
</dbReference>
<evidence type="ECO:0008006" key="3">
    <source>
        <dbReference type="Google" id="ProtNLM"/>
    </source>
</evidence>
<reference evidence="1 2" key="1">
    <citation type="submission" date="2011-08" db="EMBL/GenBank/DDBJ databases">
        <authorList>
            <person name="Weinstock G."/>
            <person name="Sodergren E."/>
            <person name="Clifton S."/>
            <person name="Fulton L."/>
            <person name="Fulton B."/>
            <person name="Courtney L."/>
            <person name="Fronick C."/>
            <person name="Harrison M."/>
            <person name="Strong C."/>
            <person name="Farmer C."/>
            <person name="Delahaunty K."/>
            <person name="Markovic C."/>
            <person name="Hall O."/>
            <person name="Minx P."/>
            <person name="Tomlinson C."/>
            <person name="Mitreva M."/>
            <person name="Hou S."/>
            <person name="Chen J."/>
            <person name="Wollam A."/>
            <person name="Pepin K.H."/>
            <person name="Johnson M."/>
            <person name="Bhonagiri V."/>
            <person name="Zhang X."/>
            <person name="Suruliraj S."/>
            <person name="Warren W."/>
            <person name="Chinwalla A."/>
            <person name="Mardis E.R."/>
            <person name="Wilson R.K."/>
        </authorList>
    </citation>
    <scope>NUCLEOTIDE SEQUENCE [LARGE SCALE GENOMIC DNA]</scope>
    <source>
        <strain evidence="1 2">DP7</strain>
    </source>
</reference>
<dbReference type="RefSeq" id="WP_005808051.1">
    <property type="nucleotide sequence ID" value="NZ_JH414436.1"/>
</dbReference>
<dbReference type="EMBL" id="AFZX01000005">
    <property type="protein sequence ID" value="EHL09137.1"/>
    <property type="molecule type" value="Genomic_DNA"/>
</dbReference>
<gene>
    <name evidence="1" type="ORF">HMPREF0322_00168</name>
</gene>
<dbReference type="PATRIC" id="fig|537010.4.peg.162"/>
<dbReference type="HOGENOM" id="CLU_125862_1_0_9"/>
<dbReference type="Pfam" id="PF12663">
    <property type="entry name" value="DUF3788"/>
    <property type="match status" value="1"/>
</dbReference>
<organism evidence="1 2">
    <name type="scientific">Desulfitobacterium hafniense DP7</name>
    <dbReference type="NCBI Taxonomy" id="537010"/>
    <lineage>
        <taxon>Bacteria</taxon>
        <taxon>Bacillati</taxon>
        <taxon>Bacillota</taxon>
        <taxon>Clostridia</taxon>
        <taxon>Eubacteriales</taxon>
        <taxon>Desulfitobacteriaceae</taxon>
        <taxon>Desulfitobacterium</taxon>
    </lineage>
</organism>